<dbReference type="Pfam" id="PF00071">
    <property type="entry name" value="Ras"/>
    <property type="match status" value="1"/>
</dbReference>
<proteinExistence type="predicted"/>
<evidence type="ECO:0000313" key="4">
    <source>
        <dbReference type="Proteomes" id="UP000018936"/>
    </source>
</evidence>
<reference evidence="3 4" key="1">
    <citation type="journal article" date="2013" name="Proc. Natl. Acad. Sci. U.S.A.">
        <title>The king cobra genome reveals dynamic gene evolution and adaptation in the snake venom system.</title>
        <authorList>
            <person name="Vonk F.J."/>
            <person name="Casewell N.R."/>
            <person name="Henkel C.V."/>
            <person name="Heimberg A.M."/>
            <person name="Jansen H.J."/>
            <person name="McCleary R.J."/>
            <person name="Kerkkamp H.M."/>
            <person name="Vos R.A."/>
            <person name="Guerreiro I."/>
            <person name="Calvete J.J."/>
            <person name="Wuster W."/>
            <person name="Woods A.E."/>
            <person name="Logan J.M."/>
            <person name="Harrison R.A."/>
            <person name="Castoe T.A."/>
            <person name="de Koning A.P."/>
            <person name="Pollock D.D."/>
            <person name="Yandell M."/>
            <person name="Calderon D."/>
            <person name="Renjifo C."/>
            <person name="Currier R.B."/>
            <person name="Salgado D."/>
            <person name="Pla D."/>
            <person name="Sanz L."/>
            <person name="Hyder A.S."/>
            <person name="Ribeiro J.M."/>
            <person name="Arntzen J.W."/>
            <person name="van den Thillart G.E."/>
            <person name="Boetzer M."/>
            <person name="Pirovano W."/>
            <person name="Dirks R.P."/>
            <person name="Spaink H.P."/>
            <person name="Duboule D."/>
            <person name="McGlinn E."/>
            <person name="Kini R.M."/>
            <person name="Richardson M.K."/>
        </authorList>
    </citation>
    <scope>NUCLEOTIDE SEQUENCE</scope>
    <source>
        <tissue evidence="3">Blood</tissue>
    </source>
</reference>
<evidence type="ECO:0000256" key="2">
    <source>
        <dbReference type="ARBA" id="ARBA00023134"/>
    </source>
</evidence>
<dbReference type="GO" id="GO:0003924">
    <property type="term" value="F:GTPase activity"/>
    <property type="evidence" value="ECO:0007669"/>
    <property type="project" value="InterPro"/>
</dbReference>
<keyword evidence="1" id="KW-0547">Nucleotide-binding</keyword>
<dbReference type="EMBL" id="AZIM01000183">
    <property type="protein sequence ID" value="ETE72737.1"/>
    <property type="molecule type" value="Genomic_DNA"/>
</dbReference>
<comment type="caution">
    <text evidence="3">The sequence shown here is derived from an EMBL/GenBank/DDBJ whole genome shotgun (WGS) entry which is preliminary data.</text>
</comment>
<evidence type="ECO:0000313" key="3">
    <source>
        <dbReference type="EMBL" id="ETE72737.1"/>
    </source>
</evidence>
<dbReference type="InterPro" id="IPR001806">
    <property type="entry name" value="Small_GTPase"/>
</dbReference>
<name>V8PFS6_OPHHA</name>
<feature type="non-terminal residue" evidence="3">
    <location>
        <position position="262"/>
    </location>
</feature>
<dbReference type="InterPro" id="IPR020849">
    <property type="entry name" value="Small_GTPase_Ras-type"/>
</dbReference>
<dbReference type="Gene3D" id="3.40.50.300">
    <property type="entry name" value="P-loop containing nucleotide triphosphate hydrolases"/>
    <property type="match status" value="1"/>
</dbReference>
<dbReference type="SMART" id="SM00173">
    <property type="entry name" value="RAS"/>
    <property type="match status" value="1"/>
</dbReference>
<dbReference type="GO" id="GO:0016020">
    <property type="term" value="C:membrane"/>
    <property type="evidence" value="ECO:0007669"/>
    <property type="project" value="InterPro"/>
</dbReference>
<protein>
    <submittedName>
        <fullName evidence="3">GTP-binding protein Di-Ras2</fullName>
    </submittedName>
</protein>
<dbReference type="GO" id="GO:0007165">
    <property type="term" value="P:signal transduction"/>
    <property type="evidence" value="ECO:0007669"/>
    <property type="project" value="InterPro"/>
</dbReference>
<gene>
    <name evidence="3" type="primary">DIRAS2</name>
    <name evidence="3" type="ORF">L345_01424</name>
</gene>
<evidence type="ECO:0000256" key="1">
    <source>
        <dbReference type="ARBA" id="ARBA00022741"/>
    </source>
</evidence>
<dbReference type="AlphaFoldDB" id="V8PFS6"/>
<keyword evidence="4" id="KW-1185">Reference proteome</keyword>
<dbReference type="SUPFAM" id="SSF52540">
    <property type="entry name" value="P-loop containing nucleoside triphosphate hydrolases"/>
    <property type="match status" value="1"/>
</dbReference>
<dbReference type="Proteomes" id="UP000018936">
    <property type="component" value="Unassembled WGS sequence"/>
</dbReference>
<keyword evidence="2" id="KW-0342">GTP-binding</keyword>
<accession>V8PFS6</accession>
<dbReference type="PROSITE" id="PS51421">
    <property type="entry name" value="RAS"/>
    <property type="match status" value="1"/>
</dbReference>
<dbReference type="PANTHER" id="PTHR24070">
    <property type="entry name" value="RAS, DI-RAS, AND RHEB FAMILY MEMBERS OF SMALL GTPASE SUPERFAMILY"/>
    <property type="match status" value="1"/>
</dbReference>
<dbReference type="GO" id="GO:0005525">
    <property type="term" value="F:GTP binding"/>
    <property type="evidence" value="ECO:0007669"/>
    <property type="project" value="UniProtKB-KW"/>
</dbReference>
<feature type="non-terminal residue" evidence="3">
    <location>
        <position position="1"/>
    </location>
</feature>
<dbReference type="InterPro" id="IPR027417">
    <property type="entry name" value="P-loop_NTPase"/>
</dbReference>
<sequence>MADSSTANYTRRLEEIVHQIKYPRNNRKKVMCQWPCLSFSLKIKKSDKTDKTEKNETPSFWRHAFSAAGLIGCCHWQEFFGTPFHTGDLPGDNILIVEDTYHQVISCDKNICTLQITDTTGSHKFPAMKRLTISKGYTFMLVYSVTSRQSVEELQPIYEKICQIKGTSAKMNYNVQEFSEELLNLEKEKKCSLQVDGKNSKQQQNKDKLRSKCSVILGTSLSSNCCVEVRSEFTQLHLHEFTYIVNIFEQIYIHSIMMEEKH</sequence>
<organism evidence="3 4">
    <name type="scientific">Ophiophagus hannah</name>
    <name type="common">King cobra</name>
    <name type="synonym">Naja hannah</name>
    <dbReference type="NCBI Taxonomy" id="8665"/>
    <lineage>
        <taxon>Eukaryota</taxon>
        <taxon>Metazoa</taxon>
        <taxon>Chordata</taxon>
        <taxon>Craniata</taxon>
        <taxon>Vertebrata</taxon>
        <taxon>Euteleostomi</taxon>
        <taxon>Lepidosauria</taxon>
        <taxon>Squamata</taxon>
        <taxon>Bifurcata</taxon>
        <taxon>Unidentata</taxon>
        <taxon>Episquamata</taxon>
        <taxon>Toxicofera</taxon>
        <taxon>Serpentes</taxon>
        <taxon>Colubroidea</taxon>
        <taxon>Elapidae</taxon>
        <taxon>Elapinae</taxon>
        <taxon>Ophiophagus</taxon>
    </lineage>
</organism>